<name>A0A101RK52_9ACTN</name>
<comment type="similarity">
    <text evidence="1">Belongs to the aldehyde dehydrogenase family.</text>
</comment>
<feature type="domain" description="Aldehyde dehydrogenase" evidence="3">
    <location>
        <begin position="24"/>
        <end position="487"/>
    </location>
</feature>
<dbReference type="FunFam" id="3.40.605.10:FF:000026">
    <property type="entry name" value="Aldehyde dehydrogenase, putative"/>
    <property type="match status" value="1"/>
</dbReference>
<dbReference type="STRING" id="58343.AQJ46_49730"/>
<dbReference type="AlphaFoldDB" id="A0A101RK52"/>
<evidence type="ECO:0000313" key="5">
    <source>
        <dbReference type="Proteomes" id="UP000053669"/>
    </source>
</evidence>
<comment type="caution">
    <text evidence="4">The sequence shown here is derived from an EMBL/GenBank/DDBJ whole genome shotgun (WGS) entry which is preliminary data.</text>
</comment>
<dbReference type="InterPro" id="IPR016162">
    <property type="entry name" value="Ald_DH_N"/>
</dbReference>
<dbReference type="Gene3D" id="3.40.605.10">
    <property type="entry name" value="Aldehyde Dehydrogenase, Chain A, domain 1"/>
    <property type="match status" value="1"/>
</dbReference>
<dbReference type="InterPro" id="IPR015590">
    <property type="entry name" value="Aldehyde_DH_dom"/>
</dbReference>
<dbReference type="FunFam" id="3.40.309.10:FF:000012">
    <property type="entry name" value="Betaine aldehyde dehydrogenase"/>
    <property type="match status" value="1"/>
</dbReference>
<proteinExistence type="inferred from homology"/>
<dbReference type="SUPFAM" id="SSF53720">
    <property type="entry name" value="ALDH-like"/>
    <property type="match status" value="1"/>
</dbReference>
<organism evidence="4 5">
    <name type="scientific">Streptomyces canus</name>
    <dbReference type="NCBI Taxonomy" id="58343"/>
    <lineage>
        <taxon>Bacteria</taxon>
        <taxon>Bacillati</taxon>
        <taxon>Actinomycetota</taxon>
        <taxon>Actinomycetes</taxon>
        <taxon>Kitasatosporales</taxon>
        <taxon>Streptomycetaceae</taxon>
        <taxon>Streptomyces</taxon>
        <taxon>Streptomyces aurantiacus group</taxon>
    </lineage>
</organism>
<dbReference type="EMBL" id="LMWU01000082">
    <property type="protein sequence ID" value="KUN54928.1"/>
    <property type="molecule type" value="Genomic_DNA"/>
</dbReference>
<evidence type="ECO:0000313" key="4">
    <source>
        <dbReference type="EMBL" id="KUN54928.1"/>
    </source>
</evidence>
<dbReference type="GO" id="GO:0016620">
    <property type="term" value="F:oxidoreductase activity, acting on the aldehyde or oxo group of donors, NAD or NADP as acceptor"/>
    <property type="evidence" value="ECO:0007669"/>
    <property type="project" value="InterPro"/>
</dbReference>
<keyword evidence="2" id="KW-0560">Oxidoreductase</keyword>
<evidence type="ECO:0000256" key="2">
    <source>
        <dbReference type="ARBA" id="ARBA00023002"/>
    </source>
</evidence>
<protein>
    <submittedName>
        <fullName evidence="4">Carnitine dehydratase</fullName>
    </submittedName>
</protein>
<evidence type="ECO:0000259" key="3">
    <source>
        <dbReference type="Pfam" id="PF00171"/>
    </source>
</evidence>
<accession>A0A101RK52</accession>
<dbReference type="Gene3D" id="3.40.309.10">
    <property type="entry name" value="Aldehyde Dehydrogenase, Chain A, domain 2"/>
    <property type="match status" value="1"/>
</dbReference>
<dbReference type="Pfam" id="PF00171">
    <property type="entry name" value="Aldedh"/>
    <property type="match status" value="1"/>
</dbReference>
<sequence length="492" mass="52588">MMSPTRFPEFNIEQQYDMLIGDSWTQSATGETFRCFDPYEDVEWGHVPLAASADVARAVDAARAAFRTWSQTPAHERAAILTRWARAITDNVESLARTQVHENGKTIAEMRGASGALAATAEYFAQLALGPVGQVIEPAMPNHEAWTLRQPIGVVAAITPWNNPLGLLGWKLFPALAAGNTMVIKPSEVTPVSTLLLVRLGLEAGLPAGVVNVVTGFGATGQALIDNQGIDKVAFTGSTATGAAIAQRVAPRFLRTTFELGGKGAQIVFADANLDLAVDSLVKGIVAGAGQACNAGSRLLVQDSIYDDVVTLLRQRVAGVRIGDPLNTAFDIGPLASRPQYEKVTRYLDIAGGDGAELLVGGRRGQEIDGVGTGRFVEPTLYATPESASRIRREEIFGPVGAVIRFKDADDAVGIANESRYGLVAGLWTNDLTRAHRVSRRLESGVVWINTWRAFSNNVPFGGVKSSGIGREIGPDALLEYTETKSVWLGLH</sequence>
<dbReference type="PANTHER" id="PTHR11699">
    <property type="entry name" value="ALDEHYDE DEHYDROGENASE-RELATED"/>
    <property type="match status" value="1"/>
</dbReference>
<gene>
    <name evidence="4" type="ORF">AQJ46_49730</name>
</gene>
<evidence type="ECO:0000256" key="1">
    <source>
        <dbReference type="ARBA" id="ARBA00009986"/>
    </source>
</evidence>
<reference evidence="4 5" key="1">
    <citation type="submission" date="2015-10" db="EMBL/GenBank/DDBJ databases">
        <title>Draft genome sequence of Streptomyces canus DSM 40017, type strain for the species Streptomyces canus.</title>
        <authorList>
            <person name="Ruckert C."/>
            <person name="Winkler A."/>
            <person name="Kalinowski J."/>
            <person name="Kampfer P."/>
            <person name="Glaeser S."/>
        </authorList>
    </citation>
    <scope>NUCLEOTIDE SEQUENCE [LARGE SCALE GENOMIC DNA]</scope>
    <source>
        <strain evidence="4 5">DSM 40017</strain>
    </source>
</reference>
<dbReference type="FunFam" id="3.40.605.10:FF:000007">
    <property type="entry name" value="NAD/NADP-dependent betaine aldehyde dehydrogenase"/>
    <property type="match status" value="1"/>
</dbReference>
<dbReference type="InterPro" id="IPR016163">
    <property type="entry name" value="Ald_DH_C"/>
</dbReference>
<dbReference type="InterPro" id="IPR016161">
    <property type="entry name" value="Ald_DH/histidinol_DH"/>
</dbReference>
<dbReference type="Proteomes" id="UP000053669">
    <property type="component" value="Unassembled WGS sequence"/>
</dbReference>